<evidence type="ECO:0000313" key="3">
    <source>
        <dbReference type="EMBL" id="CAK0860712.1"/>
    </source>
</evidence>
<dbReference type="SUPFAM" id="SSF50249">
    <property type="entry name" value="Nucleic acid-binding proteins"/>
    <property type="match status" value="1"/>
</dbReference>
<feature type="compositionally biased region" description="Gly residues" evidence="1">
    <location>
        <begin position="226"/>
        <end position="237"/>
    </location>
</feature>
<sequence length="477" mass="48597">MWGEESPEASMSMAAMMAMMCKGGKKGCKGKKGGGKGKDGKDGKGKVAMRIASGEPVFSGQIKSFNVEKKHGYIVCETIGAQCGQDVYAFEDVLKRGFAGPGDTVAFFVHWSAKGQPQASSPLLRIGAAEGSWALKGTFKPPKDTSSAFGFIECAETKEFFGRDVYVNKDLAPTVTPGETVRFNAYLNRDGMPNAVTMEACDPTWEPEPSDLTNSVHLEGFSKGSPKGGGGKWGKGGGKGKKGSGWEETPYQEFEIGIQMGMQMAAKGKAKGMSAAEAQAAAEAALGVALLSGGGGKGWGGGYGKSKGKGKKGGGGGGGGGGAPPTPTGEAFTGTIKSFNEAYNYGFVDCPEVKEAYGNDVFLHGKELSGQGIGDTVYFELGVSAKGQPQAMNVQSVDANGNPVPAGEKAGQPAAKKARLNPGLQKGGAGGKGGADDEAILNAIAESMGEGVAASWDAFGAQAQAGSTAAALLGSAW</sequence>
<accession>A0ABN9ULG4</accession>
<dbReference type="EMBL" id="CAUYUJ010016004">
    <property type="protein sequence ID" value="CAK0860712.1"/>
    <property type="molecule type" value="Genomic_DNA"/>
</dbReference>
<feature type="region of interest" description="Disordered" evidence="1">
    <location>
        <begin position="221"/>
        <end position="247"/>
    </location>
</feature>
<feature type="region of interest" description="Disordered" evidence="1">
    <location>
        <begin position="405"/>
        <end position="434"/>
    </location>
</feature>
<dbReference type="Proteomes" id="UP001189429">
    <property type="component" value="Unassembled WGS sequence"/>
</dbReference>
<gene>
    <name evidence="3" type="ORF">PCOR1329_LOCUS49602</name>
</gene>
<reference evidence="3" key="1">
    <citation type="submission" date="2023-10" db="EMBL/GenBank/DDBJ databases">
        <authorList>
            <person name="Chen Y."/>
            <person name="Shah S."/>
            <person name="Dougan E. K."/>
            <person name="Thang M."/>
            <person name="Chan C."/>
        </authorList>
    </citation>
    <scope>NUCLEOTIDE SEQUENCE [LARGE SCALE GENOMIC DNA]</scope>
</reference>
<dbReference type="Gene3D" id="2.40.50.140">
    <property type="entry name" value="Nucleic acid-binding proteins"/>
    <property type="match status" value="1"/>
</dbReference>
<protein>
    <recommendedName>
        <fullName evidence="2">CSD domain-containing protein</fullName>
    </recommendedName>
</protein>
<feature type="region of interest" description="Disordered" evidence="1">
    <location>
        <begin position="26"/>
        <end position="45"/>
    </location>
</feature>
<dbReference type="InterPro" id="IPR011129">
    <property type="entry name" value="CSD"/>
</dbReference>
<feature type="compositionally biased region" description="Basic residues" evidence="1">
    <location>
        <begin position="26"/>
        <end position="35"/>
    </location>
</feature>
<keyword evidence="4" id="KW-1185">Reference proteome</keyword>
<comment type="caution">
    <text evidence="3">The sequence shown here is derived from an EMBL/GenBank/DDBJ whole genome shotgun (WGS) entry which is preliminary data.</text>
</comment>
<evidence type="ECO:0000256" key="1">
    <source>
        <dbReference type="SAM" id="MobiDB-lite"/>
    </source>
</evidence>
<evidence type="ECO:0000313" key="4">
    <source>
        <dbReference type="Proteomes" id="UP001189429"/>
    </source>
</evidence>
<dbReference type="Pfam" id="PF00313">
    <property type="entry name" value="CSD"/>
    <property type="match status" value="1"/>
</dbReference>
<feature type="domain" description="CSD" evidence="2">
    <location>
        <begin position="331"/>
        <end position="396"/>
    </location>
</feature>
<organism evidence="3 4">
    <name type="scientific">Prorocentrum cordatum</name>
    <dbReference type="NCBI Taxonomy" id="2364126"/>
    <lineage>
        <taxon>Eukaryota</taxon>
        <taxon>Sar</taxon>
        <taxon>Alveolata</taxon>
        <taxon>Dinophyceae</taxon>
        <taxon>Prorocentrales</taxon>
        <taxon>Prorocentraceae</taxon>
        <taxon>Prorocentrum</taxon>
    </lineage>
</organism>
<feature type="compositionally biased region" description="Gly residues" evidence="1">
    <location>
        <begin position="313"/>
        <end position="323"/>
    </location>
</feature>
<feature type="compositionally biased region" description="Basic and acidic residues" evidence="1">
    <location>
        <begin position="36"/>
        <end position="45"/>
    </location>
</feature>
<feature type="region of interest" description="Disordered" evidence="1">
    <location>
        <begin position="301"/>
        <end position="333"/>
    </location>
</feature>
<dbReference type="SMART" id="SM00357">
    <property type="entry name" value="CSP"/>
    <property type="match status" value="1"/>
</dbReference>
<proteinExistence type="predicted"/>
<dbReference type="InterPro" id="IPR002059">
    <property type="entry name" value="CSP_DNA-bd"/>
</dbReference>
<dbReference type="InterPro" id="IPR012340">
    <property type="entry name" value="NA-bd_OB-fold"/>
</dbReference>
<evidence type="ECO:0000259" key="2">
    <source>
        <dbReference type="PROSITE" id="PS51857"/>
    </source>
</evidence>
<name>A0ABN9ULG4_9DINO</name>
<dbReference type="PROSITE" id="PS51857">
    <property type="entry name" value="CSD_2"/>
    <property type="match status" value="1"/>
</dbReference>